<accession>A0ACC1AYP7</accession>
<protein>
    <submittedName>
        <fullName evidence="1">Uncharacterized protein</fullName>
    </submittedName>
</protein>
<organism evidence="1 2">
    <name type="scientific">Pistacia atlantica</name>
    <dbReference type="NCBI Taxonomy" id="434234"/>
    <lineage>
        <taxon>Eukaryota</taxon>
        <taxon>Viridiplantae</taxon>
        <taxon>Streptophyta</taxon>
        <taxon>Embryophyta</taxon>
        <taxon>Tracheophyta</taxon>
        <taxon>Spermatophyta</taxon>
        <taxon>Magnoliopsida</taxon>
        <taxon>eudicotyledons</taxon>
        <taxon>Gunneridae</taxon>
        <taxon>Pentapetalae</taxon>
        <taxon>rosids</taxon>
        <taxon>malvids</taxon>
        <taxon>Sapindales</taxon>
        <taxon>Anacardiaceae</taxon>
        <taxon>Pistacia</taxon>
    </lineage>
</organism>
<sequence>MAEVFTFLLKICRKQLQRYCLPHLLQKNLNHPLQRLLLLAHLSREVLQVQLFHPLHCRKMSNPQRRHHLLDLRWRRKIILEKGVKTSLEFASGSQSGSIEDELSTSSSDTVKDSLGTVMAEPSSSRTEHESFDAAPVLDPVIKRNINHHSGGPEVHSKAISAEAKVAVQYEKADDKNDEKVKSLADCGKVNESSDVHLNIRLHNGVSLREKFDLTSSLRVVKDYVDNQASGLGPYDLAVPYPRKVFSDEVPRQKASPSSFEKTNSSTNAHPSNETAGGYFGYVRRMLSYVNPFSYFSGGANSSSSGQDSQTGIWEYSPNSAFRNNLARRETNDSTSSSRNDSKDGPRTTSAFGSNIHTLKHDEDDDRFSDRNAFWNGNSTQYGGDNNGK</sequence>
<keyword evidence="2" id="KW-1185">Reference proteome</keyword>
<reference evidence="2" key="1">
    <citation type="journal article" date="2023" name="G3 (Bethesda)">
        <title>Genome assembly and association tests identify interacting loci associated with vigor, precocity, and sex in interspecific pistachio rootstocks.</title>
        <authorList>
            <person name="Palmer W."/>
            <person name="Jacygrad E."/>
            <person name="Sagayaradj S."/>
            <person name="Cavanaugh K."/>
            <person name="Han R."/>
            <person name="Bertier L."/>
            <person name="Beede B."/>
            <person name="Kafkas S."/>
            <person name="Golino D."/>
            <person name="Preece J."/>
            <person name="Michelmore R."/>
        </authorList>
    </citation>
    <scope>NUCLEOTIDE SEQUENCE [LARGE SCALE GENOMIC DNA]</scope>
</reference>
<dbReference type="Proteomes" id="UP001164250">
    <property type="component" value="Chromosome 7"/>
</dbReference>
<proteinExistence type="predicted"/>
<comment type="caution">
    <text evidence="1">The sequence shown here is derived from an EMBL/GenBank/DDBJ whole genome shotgun (WGS) entry which is preliminary data.</text>
</comment>
<evidence type="ECO:0000313" key="2">
    <source>
        <dbReference type="Proteomes" id="UP001164250"/>
    </source>
</evidence>
<evidence type="ECO:0000313" key="1">
    <source>
        <dbReference type="EMBL" id="KAJ0091780.1"/>
    </source>
</evidence>
<name>A0ACC1AYP7_9ROSI</name>
<dbReference type="EMBL" id="CM047903">
    <property type="protein sequence ID" value="KAJ0091780.1"/>
    <property type="molecule type" value="Genomic_DNA"/>
</dbReference>
<gene>
    <name evidence="1" type="ORF">Patl1_26277</name>
</gene>